<keyword evidence="6" id="KW-0067">ATP-binding</keyword>
<evidence type="ECO:0000256" key="9">
    <source>
        <dbReference type="ARBA" id="ARBA00030563"/>
    </source>
</evidence>
<dbReference type="InterPro" id="IPR018149">
    <property type="entry name" value="Lys-tRNA-synth_II_C"/>
</dbReference>
<dbReference type="SUPFAM" id="SSF50249">
    <property type="entry name" value="Nucleic acid-binding proteins"/>
    <property type="match status" value="1"/>
</dbReference>
<comment type="similarity">
    <text evidence="1">Belongs to the class-II aminoacyl-tRNA synthetase family.</text>
</comment>
<dbReference type="InterPro" id="IPR004364">
    <property type="entry name" value="Aa-tRNA-synt_II"/>
</dbReference>
<reference evidence="14" key="1">
    <citation type="submission" date="2015-08" db="EMBL/GenBank/DDBJ databases">
        <authorList>
            <person name="Babu N.S."/>
            <person name="Beckwith C.J."/>
            <person name="Beseler K.G."/>
            <person name="Brison A."/>
            <person name="Carone J.V."/>
            <person name="Caskin T.P."/>
            <person name="Diamond M."/>
            <person name="Durham M.E."/>
            <person name="Foxe J.M."/>
            <person name="Go M."/>
            <person name="Henderson B.A."/>
            <person name="Jones I.B."/>
            <person name="McGettigan J.A."/>
            <person name="Micheletti S.J."/>
            <person name="Nasrallah M.E."/>
            <person name="Ortiz D."/>
            <person name="Piller C.R."/>
            <person name="Privatt S.R."/>
            <person name="Schneider S.L."/>
            <person name="Sharp S."/>
            <person name="Smith T.C."/>
            <person name="Stanton J.D."/>
            <person name="Ullery H.E."/>
            <person name="Wilson R.J."/>
            <person name="Serrano M.G."/>
            <person name="Buck G."/>
            <person name="Lee V."/>
            <person name="Wang Y."/>
            <person name="Carvalho R."/>
            <person name="Voegtly L."/>
            <person name="Shi R."/>
            <person name="Duckworth R."/>
            <person name="Johnson A."/>
            <person name="Loviza R."/>
            <person name="Walstead R."/>
            <person name="Shah Z."/>
            <person name="Kiflezghi M."/>
            <person name="Wade K."/>
            <person name="Ball S.L."/>
            <person name="Bradley K.W."/>
            <person name="Asai D.J."/>
            <person name="Bowman C.A."/>
            <person name="Russell D.A."/>
            <person name="Pope W.H."/>
            <person name="Jacobs-Sera D."/>
            <person name="Hendrix R.W."/>
            <person name="Hatfull G.F."/>
        </authorList>
    </citation>
    <scope>NUCLEOTIDE SEQUENCE</scope>
</reference>
<dbReference type="Gene3D" id="2.40.50.140">
    <property type="entry name" value="Nucleic acid-binding proteins"/>
    <property type="match status" value="1"/>
</dbReference>
<name>A0A1D2A442_AUXPR</name>
<evidence type="ECO:0000259" key="13">
    <source>
        <dbReference type="PROSITE" id="PS50862"/>
    </source>
</evidence>
<dbReference type="Pfam" id="PF01336">
    <property type="entry name" value="tRNA_anti-codon"/>
    <property type="match status" value="1"/>
</dbReference>
<proteinExistence type="inferred from homology"/>
<keyword evidence="4" id="KW-0479">Metal-binding</keyword>
<evidence type="ECO:0000256" key="2">
    <source>
        <dbReference type="ARBA" id="ARBA00013166"/>
    </source>
</evidence>
<dbReference type="GO" id="GO:0006430">
    <property type="term" value="P:lysyl-tRNA aminoacylation"/>
    <property type="evidence" value="ECO:0007669"/>
    <property type="project" value="InterPro"/>
</dbReference>
<dbReference type="EC" id="6.1.1.6" evidence="2 11"/>
<keyword evidence="7" id="KW-0648">Protein biosynthesis</keyword>
<dbReference type="GO" id="GO:0005524">
    <property type="term" value="F:ATP binding"/>
    <property type="evidence" value="ECO:0007669"/>
    <property type="project" value="UniProtKB-KW"/>
</dbReference>
<evidence type="ECO:0000313" key="14">
    <source>
        <dbReference type="EMBL" id="JAT73723.1"/>
    </source>
</evidence>
<evidence type="ECO:0000256" key="8">
    <source>
        <dbReference type="ARBA" id="ARBA00023146"/>
    </source>
</evidence>
<sequence>CDECRGCLSICLSSGQSSHRQAPHAVQGVARIICRGVCSHPSMHGWCTLLNAWPELTQIRMQHCTSLLPCLRVQIMRPFMSLCRPPPMPRATLCPRSALPARHRDEMYYHVLCRGVLTGSNVNPHRVVAVQARAKGTEAGAPAPPRKPTAPGPDRTPSEEDIRSVRIGKAQALRDAGLEPYAYSFDRSASAAQLQAAHAELPAGQEDREARVSIAGRITLRRVLGKLAFARLNDESGAIQLYFDKGTLGQPAFARVKDVLDIGDIVGAEGHMKRTDKGELSVVVTSWTMLTKAIQPLPDKWHGLADVEARYRRRYVDMIVTPGVTNTLRARSKTISALRRALEDRGFLEVETPVLETAAGGADARPFLTYHNVMQRQLSLRIATELHLKRLVVGGLERVFEVGRIFRNEGVSSRHNPEFTSVELYQAYTDYHGMMELTEELIRACAQAVTGSAAITYQDTAIDLGAPFRRATMHSLVQEATGVDFGGFSTADTAAAIEAAQAALAAPGAAAPSPELATAIAAATSPGLVVNLLFEALVESTLEQPTFVLDHPVEVSPLAKRHRDNPALTERFELYVAGRELANSFTELNDPLEQRARFEAQLASHAAARDAAAAAAAAAGPSATPGAGPDVDYEVALDEDFLSALEVGLPPTGGMGMGIDRLVMLLTDSPSIRDVIAFPLMK</sequence>
<dbReference type="PANTHER" id="PTHR42918:SF15">
    <property type="entry name" value="LYSINE--TRNA LIGASE, CHLOROPLASTIC_MITOCHONDRIAL"/>
    <property type="match status" value="1"/>
</dbReference>
<keyword evidence="5" id="KW-0547">Nucleotide-binding</keyword>
<dbReference type="Pfam" id="PF00152">
    <property type="entry name" value="tRNA-synt_2"/>
    <property type="match status" value="1"/>
</dbReference>
<evidence type="ECO:0000256" key="10">
    <source>
        <dbReference type="ARBA" id="ARBA00048573"/>
    </source>
</evidence>
<feature type="non-terminal residue" evidence="14">
    <location>
        <position position="1"/>
    </location>
</feature>
<evidence type="ECO:0000256" key="12">
    <source>
        <dbReference type="SAM" id="MobiDB-lite"/>
    </source>
</evidence>
<dbReference type="SUPFAM" id="SSF55681">
    <property type="entry name" value="Class II aaRS and biotin synthetases"/>
    <property type="match status" value="1"/>
</dbReference>
<dbReference type="PROSITE" id="PS50862">
    <property type="entry name" value="AA_TRNA_LIGASE_II"/>
    <property type="match status" value="1"/>
</dbReference>
<keyword evidence="8" id="KW-0030">Aminoacyl-tRNA synthetase</keyword>
<dbReference type="InterPro" id="IPR045864">
    <property type="entry name" value="aa-tRNA-synth_II/BPL/LPL"/>
</dbReference>
<dbReference type="InterPro" id="IPR044136">
    <property type="entry name" value="Lys-tRNA-ligase_II_N"/>
</dbReference>
<dbReference type="CDD" id="cd00775">
    <property type="entry name" value="LysRS_core"/>
    <property type="match status" value="1"/>
</dbReference>
<evidence type="ECO:0000256" key="7">
    <source>
        <dbReference type="ARBA" id="ARBA00022917"/>
    </source>
</evidence>
<dbReference type="CDD" id="cd04322">
    <property type="entry name" value="LysRS_N"/>
    <property type="match status" value="1"/>
</dbReference>
<evidence type="ECO:0000256" key="4">
    <source>
        <dbReference type="ARBA" id="ARBA00022723"/>
    </source>
</evidence>
<dbReference type="PRINTS" id="PR00982">
    <property type="entry name" value="TRNASYNTHLYS"/>
</dbReference>
<evidence type="ECO:0000256" key="6">
    <source>
        <dbReference type="ARBA" id="ARBA00022840"/>
    </source>
</evidence>
<feature type="domain" description="Aminoacyl-transfer RNA synthetases class-II family profile" evidence="13">
    <location>
        <begin position="328"/>
        <end position="679"/>
    </location>
</feature>
<dbReference type="InterPro" id="IPR006195">
    <property type="entry name" value="aa-tRNA-synth_II"/>
</dbReference>
<dbReference type="GO" id="GO:0000049">
    <property type="term" value="F:tRNA binding"/>
    <property type="evidence" value="ECO:0007669"/>
    <property type="project" value="TreeGrafter"/>
</dbReference>
<dbReference type="InterPro" id="IPR012340">
    <property type="entry name" value="NA-bd_OB-fold"/>
</dbReference>
<dbReference type="GO" id="GO:0005829">
    <property type="term" value="C:cytosol"/>
    <property type="evidence" value="ECO:0007669"/>
    <property type="project" value="TreeGrafter"/>
</dbReference>
<evidence type="ECO:0000256" key="3">
    <source>
        <dbReference type="ARBA" id="ARBA00022598"/>
    </source>
</evidence>
<dbReference type="NCBIfam" id="NF001756">
    <property type="entry name" value="PRK00484.1"/>
    <property type="match status" value="1"/>
</dbReference>
<dbReference type="FunFam" id="2.40.50.140:FF:000024">
    <property type="entry name" value="Lysine--tRNA ligase"/>
    <property type="match status" value="1"/>
</dbReference>
<dbReference type="EMBL" id="GDKF01004899">
    <property type="protein sequence ID" value="JAT73723.1"/>
    <property type="molecule type" value="Transcribed_RNA"/>
</dbReference>
<protein>
    <recommendedName>
        <fullName evidence="2 11">Lysine--tRNA ligase</fullName>
        <ecNumber evidence="2 11">6.1.1.6</ecNumber>
    </recommendedName>
    <alternativeName>
        <fullName evidence="9 11">Lysyl-tRNA synthetase</fullName>
    </alternativeName>
</protein>
<evidence type="ECO:0000256" key="5">
    <source>
        <dbReference type="ARBA" id="ARBA00022741"/>
    </source>
</evidence>
<dbReference type="InterPro" id="IPR004365">
    <property type="entry name" value="NA-bd_OB_tRNA"/>
</dbReference>
<dbReference type="Gene3D" id="3.30.930.10">
    <property type="entry name" value="Bira Bifunctional Protein, Domain 2"/>
    <property type="match status" value="1"/>
</dbReference>
<keyword evidence="3" id="KW-0436">Ligase</keyword>
<dbReference type="GO" id="GO:0046872">
    <property type="term" value="F:metal ion binding"/>
    <property type="evidence" value="ECO:0007669"/>
    <property type="project" value="UniProtKB-KW"/>
</dbReference>
<feature type="region of interest" description="Disordered" evidence="12">
    <location>
        <begin position="134"/>
        <end position="163"/>
    </location>
</feature>
<dbReference type="InterPro" id="IPR002313">
    <property type="entry name" value="Lys-tRNA-ligase_II"/>
</dbReference>
<dbReference type="NCBIfam" id="TIGR00499">
    <property type="entry name" value="lysS_bact"/>
    <property type="match status" value="1"/>
</dbReference>
<dbReference type="GO" id="GO:0004824">
    <property type="term" value="F:lysine-tRNA ligase activity"/>
    <property type="evidence" value="ECO:0007669"/>
    <property type="project" value="UniProtKB-EC"/>
</dbReference>
<feature type="compositionally biased region" description="Pro residues" evidence="12">
    <location>
        <begin position="142"/>
        <end position="151"/>
    </location>
</feature>
<comment type="catalytic activity">
    <reaction evidence="10 11">
        <text>tRNA(Lys) + L-lysine + ATP = L-lysyl-tRNA(Lys) + AMP + diphosphate</text>
        <dbReference type="Rhea" id="RHEA:20792"/>
        <dbReference type="Rhea" id="RHEA-COMP:9696"/>
        <dbReference type="Rhea" id="RHEA-COMP:9697"/>
        <dbReference type="ChEBI" id="CHEBI:30616"/>
        <dbReference type="ChEBI" id="CHEBI:32551"/>
        <dbReference type="ChEBI" id="CHEBI:33019"/>
        <dbReference type="ChEBI" id="CHEBI:78442"/>
        <dbReference type="ChEBI" id="CHEBI:78529"/>
        <dbReference type="ChEBI" id="CHEBI:456215"/>
        <dbReference type="EC" id="6.1.1.6"/>
    </reaction>
</comment>
<organism evidence="14">
    <name type="scientific">Auxenochlorella protothecoides</name>
    <name type="common">Green microalga</name>
    <name type="synonym">Chlorella protothecoides</name>
    <dbReference type="NCBI Taxonomy" id="3075"/>
    <lineage>
        <taxon>Eukaryota</taxon>
        <taxon>Viridiplantae</taxon>
        <taxon>Chlorophyta</taxon>
        <taxon>core chlorophytes</taxon>
        <taxon>Trebouxiophyceae</taxon>
        <taxon>Chlorellales</taxon>
        <taxon>Chlorellaceae</taxon>
        <taxon>Auxenochlorella</taxon>
    </lineage>
</organism>
<dbReference type="PANTHER" id="PTHR42918">
    <property type="entry name" value="LYSYL-TRNA SYNTHETASE"/>
    <property type="match status" value="1"/>
</dbReference>
<evidence type="ECO:0000256" key="1">
    <source>
        <dbReference type="ARBA" id="ARBA00008226"/>
    </source>
</evidence>
<accession>A0A1D2A442</accession>
<evidence type="ECO:0000256" key="11">
    <source>
        <dbReference type="RuleBase" id="RU003748"/>
    </source>
</evidence>
<gene>
    <name evidence="14" type="ORF">g.52347</name>
</gene>
<dbReference type="AlphaFoldDB" id="A0A1D2A442"/>
<dbReference type="HAMAP" id="MF_00252">
    <property type="entry name" value="Lys_tRNA_synth_class2"/>
    <property type="match status" value="1"/>
</dbReference>